<feature type="compositionally biased region" description="Polar residues" evidence="1">
    <location>
        <begin position="447"/>
        <end position="468"/>
    </location>
</feature>
<dbReference type="EMBL" id="KV427681">
    <property type="protein sequence ID" value="KZT00628.1"/>
    <property type="molecule type" value="Genomic_DNA"/>
</dbReference>
<evidence type="ECO:0008006" key="4">
    <source>
        <dbReference type="Google" id="ProtNLM"/>
    </source>
</evidence>
<evidence type="ECO:0000313" key="3">
    <source>
        <dbReference type="Proteomes" id="UP000076871"/>
    </source>
</evidence>
<reference evidence="2 3" key="1">
    <citation type="journal article" date="2016" name="Mol. Biol. Evol.">
        <title>Comparative Genomics of Early-Diverging Mushroom-Forming Fungi Provides Insights into the Origins of Lignocellulose Decay Capabilities.</title>
        <authorList>
            <person name="Nagy L.G."/>
            <person name="Riley R."/>
            <person name="Tritt A."/>
            <person name="Adam C."/>
            <person name="Daum C."/>
            <person name="Floudas D."/>
            <person name="Sun H."/>
            <person name="Yadav J.S."/>
            <person name="Pangilinan J."/>
            <person name="Larsson K.H."/>
            <person name="Matsuura K."/>
            <person name="Barry K."/>
            <person name="Labutti K."/>
            <person name="Kuo R."/>
            <person name="Ohm R.A."/>
            <person name="Bhattacharya S.S."/>
            <person name="Shirouzu T."/>
            <person name="Yoshinaga Y."/>
            <person name="Martin F.M."/>
            <person name="Grigoriev I.V."/>
            <person name="Hibbett D.S."/>
        </authorList>
    </citation>
    <scope>NUCLEOTIDE SEQUENCE [LARGE SCALE GENOMIC DNA]</scope>
    <source>
        <strain evidence="2 3">93-53</strain>
    </source>
</reference>
<sequence length="685" mass="75429">MSEEVFTSFNETLRRLQEYQRTGFECTDKGREYLADYDLREHFPATAANSRTASLAPSNSRPSSPLSPVPSNVSSIHLPSSIASGPSLGLDDFIPEGHSLLDEIQEAEAHIQSLPPTHHTQYTMAATITTVSQMPFRGDRAAPTFDPEHPRMLLRFFDNLEILFARCNITDETERKCWVCRYLTIDVADLIESLEEYSDVQRTFQDLKVAVQRLYPGADMERKWELKQPDHYPDDSYDVNEIYEAAKFVLHGTSPSPAVTGSSKVKSESGPAIKTEDISLLIESLVKSVQTLTAAVTGVVPKGNGIQASAAPKPTMSSGGNGMGYCHYCGEAGGMIGTCKHIEEDIKSGKCMRNSAGKVVLPNGFFVPCNIPGIIIHDQIYEWHRRNQSTVQTQASISAASLFEVSPEEHSTFALGDDDRIRALEQELYSLRKTKQVFDGVYMPPRKSNTNTRQSPPTSVSQPVTQTQPTMSTVPTAASSTTPSTSQPTATTPEADKEPEHPYFKFSLVEDMDDPSDSLALVIKANAQLQPEIVAYTQIIPSDPTAIPVRYLQASKQFVQALDLLYCQDSPRISTLQASHIQALISTLSLDTPTSANHRESGKPPSAGFAATKKKYKPVALKTRPVLTTVPESFRIIRSITGDPLAMLPQLPMHPPQFTPTGRYSLERMMALNQAHSGGFLWSDE</sequence>
<name>A0A165BAN5_9APHY</name>
<organism evidence="2 3">
    <name type="scientific">Laetiporus sulphureus 93-53</name>
    <dbReference type="NCBI Taxonomy" id="1314785"/>
    <lineage>
        <taxon>Eukaryota</taxon>
        <taxon>Fungi</taxon>
        <taxon>Dikarya</taxon>
        <taxon>Basidiomycota</taxon>
        <taxon>Agaricomycotina</taxon>
        <taxon>Agaricomycetes</taxon>
        <taxon>Polyporales</taxon>
        <taxon>Laetiporus</taxon>
    </lineage>
</organism>
<accession>A0A165BAN5</accession>
<proteinExistence type="predicted"/>
<feature type="region of interest" description="Disordered" evidence="1">
    <location>
        <begin position="440"/>
        <end position="500"/>
    </location>
</feature>
<dbReference type="GeneID" id="63830467"/>
<feature type="compositionally biased region" description="Low complexity" evidence="1">
    <location>
        <begin position="53"/>
        <end position="72"/>
    </location>
</feature>
<dbReference type="AlphaFoldDB" id="A0A165BAN5"/>
<dbReference type="OrthoDB" id="3260031at2759"/>
<evidence type="ECO:0000313" key="2">
    <source>
        <dbReference type="EMBL" id="KZT00628.1"/>
    </source>
</evidence>
<dbReference type="STRING" id="1314785.A0A165BAN5"/>
<gene>
    <name evidence="2" type="ORF">LAESUDRAFT_764461</name>
</gene>
<dbReference type="RefSeq" id="XP_040758368.1">
    <property type="nucleotide sequence ID" value="XM_040913439.1"/>
</dbReference>
<evidence type="ECO:0000256" key="1">
    <source>
        <dbReference type="SAM" id="MobiDB-lite"/>
    </source>
</evidence>
<feature type="compositionally biased region" description="Low complexity" evidence="1">
    <location>
        <begin position="469"/>
        <end position="493"/>
    </location>
</feature>
<dbReference type="Proteomes" id="UP000076871">
    <property type="component" value="Unassembled WGS sequence"/>
</dbReference>
<feature type="region of interest" description="Disordered" evidence="1">
    <location>
        <begin position="50"/>
        <end position="72"/>
    </location>
</feature>
<keyword evidence="3" id="KW-1185">Reference proteome</keyword>
<dbReference type="InParanoid" id="A0A165BAN5"/>
<protein>
    <recommendedName>
        <fullName evidence="4">CCHC-type domain-containing protein</fullName>
    </recommendedName>
</protein>